<proteinExistence type="predicted"/>
<dbReference type="RefSeq" id="WP_092872045.1">
    <property type="nucleotide sequence ID" value="NZ_FOJY01000008.1"/>
</dbReference>
<evidence type="ECO:0008006" key="4">
    <source>
        <dbReference type="Google" id="ProtNLM"/>
    </source>
</evidence>
<keyword evidence="1" id="KW-0533">Nickel</keyword>
<keyword evidence="3" id="KW-1185">Reference proteome</keyword>
<dbReference type="EMBL" id="FOJY01000008">
    <property type="protein sequence ID" value="SFB06814.1"/>
    <property type="molecule type" value="Genomic_DNA"/>
</dbReference>
<name>A0A1I0Y0W5_9FIRM</name>
<dbReference type="InterPro" id="IPR002822">
    <property type="entry name" value="Ni_insertion"/>
</dbReference>
<dbReference type="STRING" id="1120918.SAMN05216249_10862"/>
<evidence type="ECO:0000313" key="3">
    <source>
        <dbReference type="Proteomes" id="UP000198838"/>
    </source>
</evidence>
<dbReference type="Pfam" id="PF01969">
    <property type="entry name" value="Ni_insertion"/>
    <property type="match status" value="1"/>
</dbReference>
<sequence>MEKILYFECFSGISGDMSVAAMLDLGADCKALKKALDSLGDRGFQVKISRIKKSGLDVCDFLVELENEYQNMDHDMEYLHGHEHIHTHQGEHAHNHHHVGIKEINELLDKVDMTENARKLSKKIFDILAVAESKAHGISKEEVHFHEVGAIDSIVDIVAFSVCFDSLNIKEVCVPVLYEGRGSIRCQHGIIPVPVPAVLNISQREGLKLHITDVEGELVTPTGAAIIAAIKTRDKLPEKFLVKKAGLGAGKRKYEVPGILRAMIIEEK</sequence>
<organism evidence="2 3">
    <name type="scientific">Acetitomaculum ruminis DSM 5522</name>
    <dbReference type="NCBI Taxonomy" id="1120918"/>
    <lineage>
        <taxon>Bacteria</taxon>
        <taxon>Bacillati</taxon>
        <taxon>Bacillota</taxon>
        <taxon>Clostridia</taxon>
        <taxon>Lachnospirales</taxon>
        <taxon>Lachnospiraceae</taxon>
        <taxon>Acetitomaculum</taxon>
    </lineage>
</organism>
<dbReference type="Proteomes" id="UP000198838">
    <property type="component" value="Unassembled WGS sequence"/>
</dbReference>
<reference evidence="2 3" key="1">
    <citation type="submission" date="2016-10" db="EMBL/GenBank/DDBJ databases">
        <authorList>
            <person name="de Groot N.N."/>
        </authorList>
    </citation>
    <scope>NUCLEOTIDE SEQUENCE [LARGE SCALE GENOMIC DNA]</scope>
    <source>
        <strain evidence="2 3">DSM 5522</strain>
    </source>
</reference>
<dbReference type="PANTHER" id="PTHR36566:SF1">
    <property type="entry name" value="PYRIDINIUM-3,5-BISTHIOCARBOXYLIC ACID MONONUCLEOTIDE NICKEL INSERTION PROTEIN"/>
    <property type="match status" value="1"/>
</dbReference>
<dbReference type="PANTHER" id="PTHR36566">
    <property type="entry name" value="NICKEL INSERTION PROTEIN-RELATED"/>
    <property type="match status" value="1"/>
</dbReference>
<evidence type="ECO:0000256" key="1">
    <source>
        <dbReference type="ARBA" id="ARBA00022596"/>
    </source>
</evidence>
<evidence type="ECO:0000313" key="2">
    <source>
        <dbReference type="EMBL" id="SFB06814.1"/>
    </source>
</evidence>
<accession>A0A1I0Y0W5</accession>
<protein>
    <recommendedName>
        <fullName evidence="4">TIGR00299 family protein</fullName>
    </recommendedName>
</protein>
<dbReference type="OrthoDB" id="9765625at2"/>
<gene>
    <name evidence="2" type="ORF">SAMN05216249_10862</name>
</gene>
<dbReference type="AlphaFoldDB" id="A0A1I0Y0W5"/>